<feature type="region of interest" description="Disordered" evidence="1">
    <location>
        <begin position="1"/>
        <end position="65"/>
    </location>
</feature>
<evidence type="ECO:0000256" key="1">
    <source>
        <dbReference type="SAM" id="MobiDB-lite"/>
    </source>
</evidence>
<organism evidence="2 3">
    <name type="scientific">Candidatus Acidiferrum panamense</name>
    <dbReference type="NCBI Taxonomy" id="2741543"/>
    <lineage>
        <taxon>Bacteria</taxon>
        <taxon>Pseudomonadati</taxon>
        <taxon>Acidobacteriota</taxon>
        <taxon>Terriglobia</taxon>
        <taxon>Candidatus Acidiferrales</taxon>
        <taxon>Candidatus Acidiferrum</taxon>
    </lineage>
</organism>
<proteinExistence type="predicted"/>
<feature type="compositionally biased region" description="Basic and acidic residues" evidence="1">
    <location>
        <begin position="46"/>
        <end position="59"/>
    </location>
</feature>
<feature type="region of interest" description="Disordered" evidence="1">
    <location>
        <begin position="83"/>
        <end position="102"/>
    </location>
</feature>
<dbReference type="EMBL" id="JACDQQ010001504">
    <property type="protein sequence ID" value="MBA0086415.1"/>
    <property type="molecule type" value="Genomic_DNA"/>
</dbReference>
<accession>A0A7V8SXJ6</accession>
<comment type="caution">
    <text evidence="2">The sequence shown here is derived from an EMBL/GenBank/DDBJ whole genome shotgun (WGS) entry which is preliminary data.</text>
</comment>
<protein>
    <submittedName>
        <fullName evidence="2">Uncharacterized protein</fullName>
    </submittedName>
</protein>
<keyword evidence="3" id="KW-1185">Reference proteome</keyword>
<evidence type="ECO:0000313" key="3">
    <source>
        <dbReference type="Proteomes" id="UP000567293"/>
    </source>
</evidence>
<dbReference type="AlphaFoldDB" id="A0A7V8SXJ6"/>
<sequence length="102" mass="11044">MAGRPYDRGRRKLSPGLATAKNKNDRQPSGSIPSHLVASYPQPKYLTRDQDAGGDHDDAAEPDEQPLLLVVEVEVHHTGCRTLGKLKTSAPPTVSRHGNGRP</sequence>
<name>A0A7V8SXJ6_9BACT</name>
<dbReference type="Proteomes" id="UP000567293">
    <property type="component" value="Unassembled WGS sequence"/>
</dbReference>
<evidence type="ECO:0000313" key="2">
    <source>
        <dbReference type="EMBL" id="MBA0086415.1"/>
    </source>
</evidence>
<gene>
    <name evidence="2" type="ORF">HRJ53_15655</name>
</gene>
<reference evidence="2" key="1">
    <citation type="submission" date="2020-06" db="EMBL/GenBank/DDBJ databases">
        <title>Legume-microbial interactions unlock mineral nutrients during tropical forest succession.</title>
        <authorList>
            <person name="Epihov D.Z."/>
        </authorList>
    </citation>
    <scope>NUCLEOTIDE SEQUENCE [LARGE SCALE GENOMIC DNA]</scope>
    <source>
        <strain evidence="2">Pan2503</strain>
    </source>
</reference>